<feature type="domain" description="XdhC Rossmann" evidence="2">
    <location>
        <begin position="110"/>
        <end position="252"/>
    </location>
</feature>
<sequence length="258" mass="27855">MSDNHHLLSELLAAQQAGKPVVLATVIKAHGSVPRRSGSKMLVFADGRISGSIGGGEMESRVVDEALLALQDGRSRLLPYTLVEPSKGDPGVCGGEVEIYIEPYPPPATLLIIGCGHVGRAVAQLGKAVGYRIVVNDDRQALATAENMPDADLHLPGSIKEVLTQSPITSNTYIIMVTRNVTVDREIIPHIIHSPARYIGVMGSRRRWTETQKLLIADGLKAEDLARIHAPIGLEIEAETPEEIAVSILAQIIQIRRH</sequence>
<name>A0A3B0V6U8_9ZZZZ</name>
<dbReference type="InterPro" id="IPR052698">
    <property type="entry name" value="MoCofactor_Util/Proc"/>
</dbReference>
<gene>
    <name evidence="3" type="ORF">MNBD_CHLOROFLEXI01-147</name>
</gene>
<feature type="domain" description="XdhC- CoxI" evidence="1">
    <location>
        <begin position="15"/>
        <end position="80"/>
    </location>
</feature>
<evidence type="ECO:0000259" key="1">
    <source>
        <dbReference type="Pfam" id="PF02625"/>
    </source>
</evidence>
<dbReference type="SUPFAM" id="SSF51735">
    <property type="entry name" value="NAD(P)-binding Rossmann-fold domains"/>
    <property type="match status" value="1"/>
</dbReference>
<dbReference type="InterPro" id="IPR036291">
    <property type="entry name" value="NAD(P)-bd_dom_sf"/>
</dbReference>
<dbReference type="Gene3D" id="3.40.50.720">
    <property type="entry name" value="NAD(P)-binding Rossmann-like Domain"/>
    <property type="match status" value="1"/>
</dbReference>
<dbReference type="Pfam" id="PF13478">
    <property type="entry name" value="XdhC_C"/>
    <property type="match status" value="1"/>
</dbReference>
<evidence type="ECO:0000313" key="3">
    <source>
        <dbReference type="EMBL" id="VAW38681.1"/>
    </source>
</evidence>
<dbReference type="InterPro" id="IPR003777">
    <property type="entry name" value="XdhC_CoxI"/>
</dbReference>
<dbReference type="PANTHER" id="PTHR30388">
    <property type="entry name" value="ALDEHYDE OXIDOREDUCTASE MOLYBDENUM COFACTOR ASSEMBLY PROTEIN"/>
    <property type="match status" value="1"/>
</dbReference>
<protein>
    <submittedName>
        <fullName evidence="3">Xanthine and CO dehydrogenases maturation factor, XdhC/CoxF family</fullName>
    </submittedName>
</protein>
<dbReference type="Pfam" id="PF02625">
    <property type="entry name" value="XdhC_CoxI"/>
    <property type="match status" value="1"/>
</dbReference>
<dbReference type="PANTHER" id="PTHR30388:SF6">
    <property type="entry name" value="XANTHINE DEHYDROGENASE SUBUNIT A-RELATED"/>
    <property type="match status" value="1"/>
</dbReference>
<dbReference type="AlphaFoldDB" id="A0A3B0V6U8"/>
<dbReference type="EMBL" id="UOEU01000715">
    <property type="protein sequence ID" value="VAW38681.1"/>
    <property type="molecule type" value="Genomic_DNA"/>
</dbReference>
<organism evidence="3">
    <name type="scientific">hydrothermal vent metagenome</name>
    <dbReference type="NCBI Taxonomy" id="652676"/>
    <lineage>
        <taxon>unclassified sequences</taxon>
        <taxon>metagenomes</taxon>
        <taxon>ecological metagenomes</taxon>
    </lineage>
</organism>
<proteinExistence type="predicted"/>
<accession>A0A3B0V6U8</accession>
<evidence type="ECO:0000259" key="2">
    <source>
        <dbReference type="Pfam" id="PF13478"/>
    </source>
</evidence>
<dbReference type="InterPro" id="IPR027051">
    <property type="entry name" value="XdhC_Rossmann_dom"/>
</dbReference>
<reference evidence="3" key="1">
    <citation type="submission" date="2018-06" db="EMBL/GenBank/DDBJ databases">
        <authorList>
            <person name="Zhirakovskaya E."/>
        </authorList>
    </citation>
    <scope>NUCLEOTIDE SEQUENCE</scope>
</reference>